<evidence type="ECO:0000259" key="8">
    <source>
        <dbReference type="PROSITE" id="PS51294"/>
    </source>
</evidence>
<dbReference type="CDD" id="cd00167">
    <property type="entry name" value="SANT"/>
    <property type="match status" value="1"/>
</dbReference>
<evidence type="ECO:0000256" key="1">
    <source>
        <dbReference type="ARBA" id="ARBA00004123"/>
    </source>
</evidence>
<gene>
    <name evidence="9" type="primary">MYB32</name>
    <name evidence="9" type="ORF">KSP40_PGU005557</name>
</gene>
<accession>A0ABR2LQ19</accession>
<keyword evidence="3" id="KW-0805">Transcription regulation</keyword>
<evidence type="ECO:0000313" key="9">
    <source>
        <dbReference type="EMBL" id="KAK8947536.1"/>
    </source>
</evidence>
<comment type="caution">
    <text evidence="9">The sequence shown here is derived from an EMBL/GenBank/DDBJ whole genome shotgun (WGS) entry which is preliminary data.</text>
</comment>
<sequence>MVEGDVDLWNSLMNGNEDDQVPLDEDLFSEPLRQPVDLNLSAADVNEMISREAGAAPSTTTELAYITKHRAGKWDEVARKNGGWIGGKSCRLRWKDQLHPRLKMEPFTVQEKEYLVHLRKQYDNKWSLIASHLPGRKDNVVKNICNSLRKRKTKGHMEDYIQQRHHCRRFFCHRYASSGGRTCFILA</sequence>
<evidence type="ECO:0000259" key="7">
    <source>
        <dbReference type="PROSITE" id="PS50090"/>
    </source>
</evidence>
<dbReference type="InterPro" id="IPR001005">
    <property type="entry name" value="SANT/Myb"/>
</dbReference>
<dbReference type="PANTHER" id="PTHR47997">
    <property type="entry name" value="MYB DOMAIN PROTEIN 55"/>
    <property type="match status" value="1"/>
</dbReference>
<dbReference type="PROSITE" id="PS50090">
    <property type="entry name" value="MYB_LIKE"/>
    <property type="match status" value="1"/>
</dbReference>
<evidence type="ECO:0000256" key="3">
    <source>
        <dbReference type="ARBA" id="ARBA00023015"/>
    </source>
</evidence>
<dbReference type="Proteomes" id="UP001412067">
    <property type="component" value="Unassembled WGS sequence"/>
</dbReference>
<feature type="domain" description="Myb-like" evidence="7">
    <location>
        <begin position="99"/>
        <end position="143"/>
    </location>
</feature>
<reference evidence="9 10" key="1">
    <citation type="journal article" date="2022" name="Nat. Plants">
        <title>Genomes of leafy and leafless Platanthera orchids illuminate the evolution of mycoheterotrophy.</title>
        <authorList>
            <person name="Li M.H."/>
            <person name="Liu K.W."/>
            <person name="Li Z."/>
            <person name="Lu H.C."/>
            <person name="Ye Q.L."/>
            <person name="Zhang D."/>
            <person name="Wang J.Y."/>
            <person name="Li Y.F."/>
            <person name="Zhong Z.M."/>
            <person name="Liu X."/>
            <person name="Yu X."/>
            <person name="Liu D.K."/>
            <person name="Tu X.D."/>
            <person name="Liu B."/>
            <person name="Hao Y."/>
            <person name="Liao X.Y."/>
            <person name="Jiang Y.T."/>
            <person name="Sun W.H."/>
            <person name="Chen J."/>
            <person name="Chen Y.Q."/>
            <person name="Ai Y."/>
            <person name="Zhai J.W."/>
            <person name="Wu S.S."/>
            <person name="Zhou Z."/>
            <person name="Hsiao Y.Y."/>
            <person name="Wu W.L."/>
            <person name="Chen Y.Y."/>
            <person name="Lin Y.F."/>
            <person name="Hsu J.L."/>
            <person name="Li C.Y."/>
            <person name="Wang Z.W."/>
            <person name="Zhao X."/>
            <person name="Zhong W.Y."/>
            <person name="Ma X.K."/>
            <person name="Ma L."/>
            <person name="Huang J."/>
            <person name="Chen G.Z."/>
            <person name="Huang M.Z."/>
            <person name="Huang L."/>
            <person name="Peng D.H."/>
            <person name="Luo Y.B."/>
            <person name="Zou S.Q."/>
            <person name="Chen S.P."/>
            <person name="Lan S."/>
            <person name="Tsai W.C."/>
            <person name="Van de Peer Y."/>
            <person name="Liu Z.J."/>
        </authorList>
    </citation>
    <scope>NUCLEOTIDE SEQUENCE [LARGE SCALE GENOMIC DNA]</scope>
    <source>
        <strain evidence="9">Lor288</strain>
    </source>
</reference>
<dbReference type="PROSITE" id="PS51294">
    <property type="entry name" value="HTH_MYB"/>
    <property type="match status" value="1"/>
</dbReference>
<protein>
    <submittedName>
        <fullName evidence="9">Transcription factor MYB32</fullName>
    </submittedName>
</protein>
<evidence type="ECO:0000256" key="6">
    <source>
        <dbReference type="ARBA" id="ARBA00023242"/>
    </source>
</evidence>
<evidence type="ECO:0000256" key="5">
    <source>
        <dbReference type="ARBA" id="ARBA00023163"/>
    </source>
</evidence>
<dbReference type="SUPFAM" id="SSF46689">
    <property type="entry name" value="Homeodomain-like"/>
    <property type="match status" value="1"/>
</dbReference>
<feature type="domain" description="HTH myb-type" evidence="8">
    <location>
        <begin position="99"/>
        <end position="153"/>
    </location>
</feature>
<keyword evidence="10" id="KW-1185">Reference proteome</keyword>
<dbReference type="PANTHER" id="PTHR47997:SF75">
    <property type="entry name" value="MYB DOMAIN PROTEIN 55"/>
    <property type="match status" value="1"/>
</dbReference>
<organism evidence="9 10">
    <name type="scientific">Platanthera guangdongensis</name>
    <dbReference type="NCBI Taxonomy" id="2320717"/>
    <lineage>
        <taxon>Eukaryota</taxon>
        <taxon>Viridiplantae</taxon>
        <taxon>Streptophyta</taxon>
        <taxon>Embryophyta</taxon>
        <taxon>Tracheophyta</taxon>
        <taxon>Spermatophyta</taxon>
        <taxon>Magnoliopsida</taxon>
        <taxon>Liliopsida</taxon>
        <taxon>Asparagales</taxon>
        <taxon>Orchidaceae</taxon>
        <taxon>Orchidoideae</taxon>
        <taxon>Orchideae</taxon>
        <taxon>Orchidinae</taxon>
        <taxon>Platanthera</taxon>
    </lineage>
</organism>
<keyword evidence="2" id="KW-0677">Repeat</keyword>
<keyword evidence="6" id="KW-0539">Nucleus</keyword>
<evidence type="ECO:0000313" key="10">
    <source>
        <dbReference type="Proteomes" id="UP001412067"/>
    </source>
</evidence>
<comment type="subcellular location">
    <subcellularLocation>
        <location evidence="1">Nucleus</location>
    </subcellularLocation>
</comment>
<dbReference type="Pfam" id="PF00249">
    <property type="entry name" value="Myb_DNA-binding"/>
    <property type="match status" value="1"/>
</dbReference>
<evidence type="ECO:0000256" key="4">
    <source>
        <dbReference type="ARBA" id="ARBA00023125"/>
    </source>
</evidence>
<keyword evidence="5" id="KW-0804">Transcription</keyword>
<dbReference type="InterPro" id="IPR017930">
    <property type="entry name" value="Myb_dom"/>
</dbReference>
<evidence type="ECO:0000256" key="2">
    <source>
        <dbReference type="ARBA" id="ARBA00022737"/>
    </source>
</evidence>
<dbReference type="Gene3D" id="1.10.10.60">
    <property type="entry name" value="Homeodomain-like"/>
    <property type="match status" value="2"/>
</dbReference>
<dbReference type="InterPro" id="IPR051953">
    <property type="entry name" value="Plant_SW-associated_TFs"/>
</dbReference>
<proteinExistence type="predicted"/>
<name>A0ABR2LQ19_9ASPA</name>
<dbReference type="SMART" id="SM00717">
    <property type="entry name" value="SANT"/>
    <property type="match status" value="1"/>
</dbReference>
<dbReference type="EMBL" id="JBBWWR010000016">
    <property type="protein sequence ID" value="KAK8947536.1"/>
    <property type="molecule type" value="Genomic_DNA"/>
</dbReference>
<keyword evidence="4" id="KW-0238">DNA-binding</keyword>
<dbReference type="InterPro" id="IPR009057">
    <property type="entry name" value="Homeodomain-like_sf"/>
</dbReference>